<dbReference type="RefSeq" id="WP_014463191.1">
    <property type="nucleotide sequence ID" value="NC_017167.1"/>
</dbReference>
<dbReference type="PATRIC" id="fig|1048834.4.peg.292"/>
<sequence>MIFRHYLHEDPISISYLFGCGSKSEGIVLDRVGDVEWYIREAQHLHTPGHTPEHISLLGTDLRLSEAP</sequence>
<dbReference type="AlphaFoldDB" id="F8IJU1"/>
<proteinExistence type="predicted"/>
<dbReference type="KEGG" id="aad:TC41_0312"/>
<dbReference type="eggNOG" id="COG0491">
    <property type="taxonomic scope" value="Bacteria"/>
</dbReference>
<evidence type="ECO:0000313" key="1">
    <source>
        <dbReference type="EMBL" id="AEJ42280.1"/>
    </source>
</evidence>
<reference evidence="1 2" key="1">
    <citation type="journal article" date="2011" name="J. Bacteriol.">
        <title>Complete Genome Sequence of Alicyclobacillus acidocaldarius Strain Tc-4-1.</title>
        <authorList>
            <person name="Chen Y."/>
            <person name="He Y."/>
            <person name="Zhang B."/>
            <person name="Yang J."/>
            <person name="Li W."/>
            <person name="Dong Z."/>
            <person name="Hu S."/>
        </authorList>
    </citation>
    <scope>NUCLEOTIDE SEQUENCE [LARGE SCALE GENOMIC DNA]</scope>
    <source>
        <strain evidence="1 2">Tc-4-1</strain>
    </source>
</reference>
<reference evidence="2" key="2">
    <citation type="submission" date="2011-06" db="EMBL/GenBank/DDBJ databases">
        <title>The complete genome sequence of Alicyclobacillus acidocaldarius sp. Tc-4-1.</title>
        <authorList>
            <person name="Chen Y."/>
            <person name="He Y."/>
            <person name="Dong Z."/>
            <person name="Hu S."/>
        </authorList>
    </citation>
    <scope>NUCLEOTIDE SEQUENCE [LARGE SCALE GENOMIC DNA]</scope>
    <source>
        <strain evidence="2">Tc-4-1</strain>
    </source>
</reference>
<evidence type="ECO:0000313" key="2">
    <source>
        <dbReference type="Proteomes" id="UP000000292"/>
    </source>
</evidence>
<accession>F8IJU1</accession>
<protein>
    <submittedName>
        <fullName evidence="1">Beta-lactamase domain protein</fullName>
    </submittedName>
</protein>
<dbReference type="Proteomes" id="UP000000292">
    <property type="component" value="Chromosome"/>
</dbReference>
<organism evidence="1 2">
    <name type="scientific">Alicyclobacillus acidocaldarius (strain Tc-4-1)</name>
    <name type="common">Bacillus acidocaldarius</name>
    <dbReference type="NCBI Taxonomy" id="1048834"/>
    <lineage>
        <taxon>Bacteria</taxon>
        <taxon>Bacillati</taxon>
        <taxon>Bacillota</taxon>
        <taxon>Bacilli</taxon>
        <taxon>Bacillales</taxon>
        <taxon>Alicyclobacillaceae</taxon>
        <taxon>Alicyclobacillus</taxon>
    </lineage>
</organism>
<gene>
    <name evidence="1" type="ordered locus">TC41_0312</name>
</gene>
<dbReference type="EMBL" id="CP002902">
    <property type="protein sequence ID" value="AEJ42280.1"/>
    <property type="molecule type" value="Genomic_DNA"/>
</dbReference>
<dbReference type="HOGENOM" id="CLU_2784701_0_0_9"/>
<dbReference type="STRING" id="1048834.TC41_0312"/>
<name>F8IJU1_ALIAT</name>